<keyword evidence="1" id="KW-1133">Transmembrane helix</keyword>
<dbReference type="RefSeq" id="WP_161894350.1">
    <property type="nucleotide sequence ID" value="NZ_BJOV01000002.1"/>
</dbReference>
<proteinExistence type="predicted"/>
<dbReference type="AlphaFoldDB" id="A0A7I9V4W8"/>
<evidence type="ECO:0000256" key="2">
    <source>
        <dbReference type="SAM" id="SignalP"/>
    </source>
</evidence>
<comment type="caution">
    <text evidence="3">The sequence shown here is derived from an EMBL/GenBank/DDBJ whole genome shotgun (WGS) entry which is preliminary data.</text>
</comment>
<accession>A0A7I9V4W8</accession>
<organism evidence="3 4">
    <name type="scientific">Gordonia spumicola</name>
    <dbReference type="NCBI Taxonomy" id="589161"/>
    <lineage>
        <taxon>Bacteria</taxon>
        <taxon>Bacillati</taxon>
        <taxon>Actinomycetota</taxon>
        <taxon>Actinomycetes</taxon>
        <taxon>Mycobacteriales</taxon>
        <taxon>Gordoniaceae</taxon>
        <taxon>Gordonia</taxon>
    </lineage>
</organism>
<dbReference type="PANTHER" id="PTHR40761">
    <property type="entry name" value="CONSERVED INTEGRAL MEMBRANE ALANINE VALINE AND LEUCINE RICH PROTEIN-RELATED"/>
    <property type="match status" value="1"/>
</dbReference>
<dbReference type="Proteomes" id="UP000444960">
    <property type="component" value="Unassembled WGS sequence"/>
</dbReference>
<dbReference type="PANTHER" id="PTHR40761:SF1">
    <property type="entry name" value="CONSERVED INTEGRAL MEMBRANE ALANINE VALINE AND LEUCINE RICH PROTEIN-RELATED"/>
    <property type="match status" value="1"/>
</dbReference>
<keyword evidence="1" id="KW-0812">Transmembrane</keyword>
<keyword evidence="1" id="KW-0472">Membrane</keyword>
<feature type="transmembrane region" description="Helical" evidence="1">
    <location>
        <begin position="243"/>
        <end position="264"/>
    </location>
</feature>
<keyword evidence="4" id="KW-1185">Reference proteome</keyword>
<dbReference type="OrthoDB" id="3837845at2"/>
<gene>
    <name evidence="3" type="ORF">nbrc107696_09040</name>
</gene>
<name>A0A7I9V4W8_9ACTN</name>
<feature type="chain" id="PRO_5029647104" evidence="2">
    <location>
        <begin position="26"/>
        <end position="272"/>
    </location>
</feature>
<reference evidence="4" key="1">
    <citation type="submission" date="2019-06" db="EMBL/GenBank/DDBJ databases">
        <title>Gordonia isolated from sludge of a wastewater treatment plant.</title>
        <authorList>
            <person name="Tamura T."/>
            <person name="Aoyama K."/>
            <person name="Kang Y."/>
            <person name="Saito S."/>
            <person name="Akiyama N."/>
            <person name="Yazawa K."/>
            <person name="Gonoi T."/>
            <person name="Mikami Y."/>
        </authorList>
    </citation>
    <scope>NUCLEOTIDE SEQUENCE [LARGE SCALE GENOMIC DNA]</scope>
    <source>
        <strain evidence="4">NBRC 107696</strain>
    </source>
</reference>
<feature type="signal peptide" evidence="2">
    <location>
        <begin position="1"/>
        <end position="25"/>
    </location>
</feature>
<feature type="transmembrane region" description="Helical" evidence="1">
    <location>
        <begin position="43"/>
        <end position="61"/>
    </location>
</feature>
<dbReference type="EMBL" id="BJOV01000002">
    <property type="protein sequence ID" value="GEE00458.1"/>
    <property type="molecule type" value="Genomic_DNA"/>
</dbReference>
<keyword evidence="2" id="KW-0732">Signal</keyword>
<feature type="transmembrane region" description="Helical" evidence="1">
    <location>
        <begin position="152"/>
        <end position="177"/>
    </location>
</feature>
<evidence type="ECO:0000313" key="3">
    <source>
        <dbReference type="EMBL" id="GEE00458.1"/>
    </source>
</evidence>
<feature type="transmembrane region" description="Helical" evidence="1">
    <location>
        <begin position="189"/>
        <end position="208"/>
    </location>
</feature>
<evidence type="ECO:0000256" key="1">
    <source>
        <dbReference type="SAM" id="Phobius"/>
    </source>
</evidence>
<feature type="transmembrane region" description="Helical" evidence="1">
    <location>
        <begin position="129"/>
        <end position="146"/>
    </location>
</feature>
<evidence type="ECO:0000313" key="4">
    <source>
        <dbReference type="Proteomes" id="UP000444960"/>
    </source>
</evidence>
<feature type="transmembrane region" description="Helical" evidence="1">
    <location>
        <begin position="73"/>
        <end position="93"/>
    </location>
</feature>
<sequence length="272" mass="26613">MTVGVVAAIVAALAFGTASVMQAHAAARAGADASPIGAMLHPVFIGGMALDAVGFVCTAVASRTLPLFLSQPIISSNLLVTAVLATIVLKVALTRRDRAGIAVAVIALIALGLTSGAEGHDDPGRMLHWALLVGGAALLGGGLLAARARRAALPAALTSGVLFGLMTVAIRIVDGVAPFRLGELLSDPAAYAVVLCGAGGFYLFTAALQTGAVAGAAAAVAVGETVIPGVVGAVLLGDQTRPGWGAVTVVSFIAAIVGAVVVALSDGVAAVE</sequence>
<feature type="transmembrane region" description="Helical" evidence="1">
    <location>
        <begin position="214"/>
        <end position="236"/>
    </location>
</feature>
<feature type="transmembrane region" description="Helical" evidence="1">
    <location>
        <begin position="99"/>
        <end position="117"/>
    </location>
</feature>
<protein>
    <submittedName>
        <fullName evidence="3">Putative integral membrane protein</fullName>
    </submittedName>
</protein>